<evidence type="ECO:0000313" key="3">
    <source>
        <dbReference type="Proteomes" id="UP000583127"/>
    </source>
</evidence>
<protein>
    <submittedName>
        <fullName evidence="2">DUF2783 domain-containing protein</fullName>
    </submittedName>
</protein>
<dbReference type="Proteomes" id="UP000583127">
    <property type="component" value="Unassembled WGS sequence"/>
</dbReference>
<comment type="caution">
    <text evidence="2">The sequence shown here is derived from an EMBL/GenBank/DDBJ whole genome shotgun (WGS) entry which is preliminary data.</text>
</comment>
<reference evidence="2 3" key="1">
    <citation type="submission" date="2020-04" db="EMBL/GenBank/DDBJ databases">
        <title>Paraburkholderia sp. G-4-1-8 isolated from soil.</title>
        <authorList>
            <person name="Dahal R.H."/>
        </authorList>
    </citation>
    <scope>NUCLEOTIDE SEQUENCE [LARGE SCALE GENOMIC DNA]</scope>
    <source>
        <strain evidence="2 3">G-4-1-8</strain>
    </source>
</reference>
<dbReference type="AlphaFoldDB" id="A0A7X9ZY47"/>
<proteinExistence type="predicted"/>
<gene>
    <name evidence="2" type="ORF">HHL14_09140</name>
</gene>
<dbReference type="InterPro" id="IPR021233">
    <property type="entry name" value="DUF2783"/>
</dbReference>
<dbReference type="EMBL" id="JABBFZ010000004">
    <property type="protein sequence ID" value="NML30998.1"/>
    <property type="molecule type" value="Genomic_DNA"/>
</dbReference>
<name>A0A7X9ZY47_9BURK</name>
<feature type="region of interest" description="Disordered" evidence="1">
    <location>
        <begin position="65"/>
        <end position="86"/>
    </location>
</feature>
<evidence type="ECO:0000256" key="1">
    <source>
        <dbReference type="SAM" id="MobiDB-lite"/>
    </source>
</evidence>
<sequence>MSHLNLEPNIADVDAFYEHLIDTHNGLVDADSHALNARLVLLLANHIGDMTVLAEALAKARAGFAGTVPRQQDPRDQQDPRNSHTA</sequence>
<keyword evidence="3" id="KW-1185">Reference proteome</keyword>
<evidence type="ECO:0000313" key="2">
    <source>
        <dbReference type="EMBL" id="NML30998.1"/>
    </source>
</evidence>
<feature type="compositionally biased region" description="Basic and acidic residues" evidence="1">
    <location>
        <begin position="72"/>
        <end position="86"/>
    </location>
</feature>
<accession>A0A7X9ZY47</accession>
<dbReference type="RefSeq" id="WP_169497283.1">
    <property type="nucleotide sequence ID" value="NZ_JABBFZ010000004.1"/>
</dbReference>
<dbReference type="Pfam" id="PF10932">
    <property type="entry name" value="DUF2783"/>
    <property type="match status" value="1"/>
</dbReference>
<organism evidence="2 3">
    <name type="scientific">Paraburkholderia antibiotica</name>
    <dbReference type="NCBI Taxonomy" id="2728839"/>
    <lineage>
        <taxon>Bacteria</taxon>
        <taxon>Pseudomonadati</taxon>
        <taxon>Pseudomonadota</taxon>
        <taxon>Betaproteobacteria</taxon>
        <taxon>Burkholderiales</taxon>
        <taxon>Burkholderiaceae</taxon>
        <taxon>Paraburkholderia</taxon>
    </lineage>
</organism>